<dbReference type="RefSeq" id="WP_003352548.1">
    <property type="nucleotide sequence ID" value="NZ_JH414740.1"/>
</dbReference>
<dbReference type="HOGENOM" id="CLU_048353_3_2_9"/>
<dbReference type="Gene3D" id="3.40.50.1820">
    <property type="entry name" value="alpha/beta hydrolase"/>
    <property type="match status" value="1"/>
</dbReference>
<protein>
    <recommendedName>
        <fullName evidence="1">AB hydrolase-1 domain-containing protein</fullName>
    </recommendedName>
</protein>
<organism evidence="2 3">
    <name type="scientific">Bacillus smithii 7_3_47FAA</name>
    <dbReference type="NCBI Taxonomy" id="665952"/>
    <lineage>
        <taxon>Bacteria</taxon>
        <taxon>Bacillati</taxon>
        <taxon>Bacillota</taxon>
        <taxon>Bacilli</taxon>
        <taxon>Bacillales</taxon>
        <taxon>Bacillaceae</taxon>
        <taxon>Bacillus</taxon>
    </lineage>
</organism>
<dbReference type="PANTHER" id="PTHR43265:SF1">
    <property type="entry name" value="ESTERASE ESTD"/>
    <property type="match status" value="1"/>
</dbReference>
<evidence type="ECO:0000313" key="2">
    <source>
        <dbReference type="EMBL" id="EHL79466.1"/>
    </source>
</evidence>
<dbReference type="Pfam" id="PF00561">
    <property type="entry name" value="Abhydrolase_1"/>
    <property type="match status" value="1"/>
</dbReference>
<dbReference type="SUPFAM" id="SSF53474">
    <property type="entry name" value="alpha/beta-Hydrolases"/>
    <property type="match status" value="1"/>
</dbReference>
<proteinExistence type="predicted"/>
<dbReference type="PANTHER" id="PTHR43265">
    <property type="entry name" value="ESTERASE ESTD"/>
    <property type="match status" value="1"/>
</dbReference>
<dbReference type="EMBL" id="ACWF01000010">
    <property type="protein sequence ID" value="EHL79466.1"/>
    <property type="molecule type" value="Genomic_DNA"/>
</dbReference>
<dbReference type="InterPro" id="IPR029058">
    <property type="entry name" value="AB_hydrolase_fold"/>
</dbReference>
<dbReference type="PATRIC" id="fig|665952.3.peg.271"/>
<dbReference type="AlphaFoldDB" id="G9QH89"/>
<evidence type="ECO:0000259" key="1">
    <source>
        <dbReference type="Pfam" id="PF00561"/>
    </source>
</evidence>
<keyword evidence="3" id="KW-1185">Reference proteome</keyword>
<feature type="domain" description="AB hydrolase-1" evidence="1">
    <location>
        <begin position="34"/>
        <end position="142"/>
    </location>
</feature>
<comment type="caution">
    <text evidence="2">The sequence shown here is derived from an EMBL/GenBank/DDBJ whole genome shotgun (WGS) entry which is preliminary data.</text>
</comment>
<gene>
    <name evidence="2" type="ORF">HMPREF1015_01148</name>
</gene>
<dbReference type="InterPro" id="IPR053145">
    <property type="entry name" value="AB_hydrolase_Est10"/>
</dbReference>
<sequence length="272" mass="30916">MQKHVRIQWKGHHLAATIHYPAEWTDQEKNARYPLVVICHGFIGSRVGVNRLFYKAAQELAEDRYVVIRFDYAGCGESDGDYGQTGLDDFIDQTNHVIDFGLQLNGVDADQLVLLGHSLGGAVASWIAANDSRVKKLILWAPVGQPYKDIVAIVGEKEVEKLKQKAFIDYMGYQLTSRFFRSLSLYHPLKEASRFQGDVIILHGTNDEDISAEYCLRYDSVFQTREKGTCEKRLIAEANHTFSSCVGQRDLFSETKRWLAAVLKRETRKKVV</sequence>
<dbReference type="InterPro" id="IPR000073">
    <property type="entry name" value="AB_hydrolase_1"/>
</dbReference>
<evidence type="ECO:0000313" key="3">
    <source>
        <dbReference type="Proteomes" id="UP000011747"/>
    </source>
</evidence>
<reference evidence="2 3" key="1">
    <citation type="submission" date="2011-09" db="EMBL/GenBank/DDBJ databases">
        <title>The Genome Sequence of Bacillus smithii 7_3_47FAA.</title>
        <authorList>
            <consortium name="The Broad Institute Genome Sequencing Platform"/>
            <person name="Earl A."/>
            <person name="Ward D."/>
            <person name="Feldgarden M."/>
            <person name="Gevers D."/>
            <person name="Daigneault M."/>
            <person name="Strauss J."/>
            <person name="Allen-Vercoe E."/>
            <person name="Young S.K."/>
            <person name="Zeng Q."/>
            <person name="Gargeya S."/>
            <person name="Fitzgerald M."/>
            <person name="Haas B."/>
            <person name="Abouelleil A."/>
            <person name="Alvarado L."/>
            <person name="Arachchi H.M."/>
            <person name="Berlin A."/>
            <person name="Brown A."/>
            <person name="Chapman S.B."/>
            <person name="Chen Z."/>
            <person name="Dunbar C."/>
            <person name="Freedman E."/>
            <person name="Gearin G."/>
            <person name="Goldberg J."/>
            <person name="Griggs A."/>
            <person name="Gujja S."/>
            <person name="Heiman D."/>
            <person name="Howarth C."/>
            <person name="Larson L."/>
            <person name="Lui A."/>
            <person name="MacDonald P.J.P."/>
            <person name="Montmayeur A."/>
            <person name="Murphy C."/>
            <person name="Neiman D."/>
            <person name="Pearson M."/>
            <person name="Priest M."/>
            <person name="Roberts A."/>
            <person name="Saif S."/>
            <person name="Shea T."/>
            <person name="Shenoy N."/>
            <person name="Sisk P."/>
            <person name="Stolte C."/>
            <person name="Sykes S."/>
            <person name="Wortman J."/>
            <person name="Nusbaum C."/>
            <person name="Birren B."/>
        </authorList>
    </citation>
    <scope>NUCLEOTIDE SEQUENCE [LARGE SCALE GENOMIC DNA]</scope>
    <source>
        <strain evidence="2 3">7_3_47FAA</strain>
    </source>
</reference>
<accession>G9QH89</accession>
<dbReference type="GO" id="GO:0052689">
    <property type="term" value="F:carboxylic ester hydrolase activity"/>
    <property type="evidence" value="ECO:0007669"/>
    <property type="project" value="TreeGrafter"/>
</dbReference>
<name>G9QH89_9BACI</name>
<dbReference type="Proteomes" id="UP000011747">
    <property type="component" value="Unassembled WGS sequence"/>
</dbReference>